<protein>
    <submittedName>
        <fullName evidence="2">Uncharacterized protein</fullName>
    </submittedName>
</protein>
<organism evidence="2">
    <name type="scientific">Arundo donax</name>
    <name type="common">Giant reed</name>
    <name type="synonym">Donax arundinaceus</name>
    <dbReference type="NCBI Taxonomy" id="35708"/>
    <lineage>
        <taxon>Eukaryota</taxon>
        <taxon>Viridiplantae</taxon>
        <taxon>Streptophyta</taxon>
        <taxon>Embryophyta</taxon>
        <taxon>Tracheophyta</taxon>
        <taxon>Spermatophyta</taxon>
        <taxon>Magnoliopsida</taxon>
        <taxon>Liliopsida</taxon>
        <taxon>Poales</taxon>
        <taxon>Poaceae</taxon>
        <taxon>PACMAD clade</taxon>
        <taxon>Arundinoideae</taxon>
        <taxon>Arundineae</taxon>
        <taxon>Arundo</taxon>
    </lineage>
</organism>
<reference evidence="2" key="1">
    <citation type="submission" date="2014-09" db="EMBL/GenBank/DDBJ databases">
        <authorList>
            <person name="Magalhaes I.L.F."/>
            <person name="Oliveira U."/>
            <person name="Santos F.R."/>
            <person name="Vidigal T.H.D.A."/>
            <person name="Brescovit A.D."/>
            <person name="Santos A.J."/>
        </authorList>
    </citation>
    <scope>NUCLEOTIDE SEQUENCE</scope>
    <source>
        <tissue evidence="2">Shoot tissue taken approximately 20 cm above the soil surface</tissue>
    </source>
</reference>
<dbReference type="EMBL" id="GBRH01209169">
    <property type="protein sequence ID" value="JAD88726.1"/>
    <property type="molecule type" value="Transcribed_RNA"/>
</dbReference>
<name>A0A0A9DLP3_ARUDO</name>
<feature type="region of interest" description="Disordered" evidence="1">
    <location>
        <begin position="1"/>
        <end position="77"/>
    </location>
</feature>
<proteinExistence type="predicted"/>
<evidence type="ECO:0000313" key="2">
    <source>
        <dbReference type="EMBL" id="JAD88726.1"/>
    </source>
</evidence>
<reference evidence="2" key="2">
    <citation type="journal article" date="2015" name="Data Brief">
        <title>Shoot transcriptome of the giant reed, Arundo donax.</title>
        <authorList>
            <person name="Barrero R.A."/>
            <person name="Guerrero F.D."/>
            <person name="Moolhuijzen P."/>
            <person name="Goolsby J.A."/>
            <person name="Tidwell J."/>
            <person name="Bellgard S.E."/>
            <person name="Bellgard M.I."/>
        </authorList>
    </citation>
    <scope>NUCLEOTIDE SEQUENCE</scope>
    <source>
        <tissue evidence="2">Shoot tissue taken approximately 20 cm above the soil surface</tissue>
    </source>
</reference>
<evidence type="ECO:0000256" key="1">
    <source>
        <dbReference type="SAM" id="MobiDB-lite"/>
    </source>
</evidence>
<dbReference type="AlphaFoldDB" id="A0A0A9DLP3"/>
<accession>A0A0A9DLP3</accession>
<feature type="compositionally biased region" description="Basic and acidic residues" evidence="1">
    <location>
        <begin position="58"/>
        <end position="77"/>
    </location>
</feature>
<sequence length="101" mass="10631">MNSTAPLPSGCAAADRVPPPRHRQIPPVDSKQATGRRYVRASTRSGSSVPRRGARGGGGEHEGPDVERGAAADYGSKRSDNENVGLLAMSIHVQNTPVTWS</sequence>